<dbReference type="Pfam" id="PF13459">
    <property type="entry name" value="Fer4_15"/>
    <property type="match status" value="1"/>
</dbReference>
<organism evidence="9 10">
    <name type="scientific">Amycolatopsis acididurans</name>
    <dbReference type="NCBI Taxonomy" id="2724524"/>
    <lineage>
        <taxon>Bacteria</taxon>
        <taxon>Bacillati</taxon>
        <taxon>Actinomycetota</taxon>
        <taxon>Actinomycetes</taxon>
        <taxon>Pseudonocardiales</taxon>
        <taxon>Pseudonocardiaceae</taxon>
        <taxon>Amycolatopsis</taxon>
    </lineage>
</organism>
<accession>A0ABX1JFP1</accession>
<gene>
    <name evidence="9" type="ORF">HFP15_30625</name>
</gene>
<dbReference type="PANTHER" id="PTHR36923">
    <property type="entry name" value="FERREDOXIN"/>
    <property type="match status" value="1"/>
</dbReference>
<dbReference type="PRINTS" id="PR00352">
    <property type="entry name" value="3FE4SFRDOXIN"/>
</dbReference>
<dbReference type="Gene3D" id="3.30.70.20">
    <property type="match status" value="1"/>
</dbReference>
<protein>
    <recommendedName>
        <fullName evidence="8">Ferredoxin</fullName>
    </recommendedName>
</protein>
<keyword evidence="3 8" id="KW-0479">Metal-binding</keyword>
<dbReference type="SUPFAM" id="SSF54862">
    <property type="entry name" value="4Fe-4S ferredoxins"/>
    <property type="match status" value="1"/>
</dbReference>
<evidence type="ECO:0000256" key="3">
    <source>
        <dbReference type="ARBA" id="ARBA00022723"/>
    </source>
</evidence>
<keyword evidence="6 8" id="KW-0411">Iron-sulfur</keyword>
<keyword evidence="10" id="KW-1185">Reference proteome</keyword>
<dbReference type="PANTHER" id="PTHR36923:SF3">
    <property type="entry name" value="FERREDOXIN"/>
    <property type="match status" value="1"/>
</dbReference>
<comment type="caution">
    <text evidence="9">The sequence shown here is derived from an EMBL/GenBank/DDBJ whole genome shotgun (WGS) entry which is preliminary data.</text>
</comment>
<sequence length="67" mass="7161">MRVHVDADICEEHGQCVFAAPDIFDLGDDGLTYAIQVDDTREPEVLAAQSACPVQAIKLTRVGASGM</sequence>
<evidence type="ECO:0000313" key="10">
    <source>
        <dbReference type="Proteomes" id="UP000715441"/>
    </source>
</evidence>
<keyword evidence="5 8" id="KW-0408">Iron</keyword>
<evidence type="ECO:0000256" key="8">
    <source>
        <dbReference type="RuleBase" id="RU368020"/>
    </source>
</evidence>
<name>A0ABX1JFP1_9PSEU</name>
<evidence type="ECO:0000256" key="5">
    <source>
        <dbReference type="ARBA" id="ARBA00023004"/>
    </source>
</evidence>
<keyword evidence="4 8" id="KW-0249">Electron transport</keyword>
<evidence type="ECO:0000256" key="6">
    <source>
        <dbReference type="ARBA" id="ARBA00023014"/>
    </source>
</evidence>
<comment type="cofactor">
    <cofactor evidence="1">
        <name>[3Fe-4S] cluster</name>
        <dbReference type="ChEBI" id="CHEBI:21137"/>
    </cofactor>
</comment>
<dbReference type="EMBL" id="JAAXLS010000033">
    <property type="protein sequence ID" value="NKQ57235.1"/>
    <property type="molecule type" value="Genomic_DNA"/>
</dbReference>
<reference evidence="9 10" key="1">
    <citation type="submission" date="2020-04" db="EMBL/GenBank/DDBJ databases">
        <title>Novel species.</title>
        <authorList>
            <person name="Teo W.F.A."/>
            <person name="Lipun K."/>
            <person name="Srisuk N."/>
            <person name="Duangmal K."/>
        </authorList>
    </citation>
    <scope>NUCLEOTIDE SEQUENCE [LARGE SCALE GENOMIC DNA]</scope>
    <source>
        <strain evidence="9 10">K13G38</strain>
    </source>
</reference>
<proteinExistence type="predicted"/>
<comment type="function">
    <text evidence="8">Ferredoxins are iron-sulfur proteins that transfer electrons in a wide variety of metabolic reactions.</text>
</comment>
<evidence type="ECO:0000256" key="7">
    <source>
        <dbReference type="ARBA" id="ARBA00023291"/>
    </source>
</evidence>
<keyword evidence="7" id="KW-0003">3Fe-4S</keyword>
<evidence type="ECO:0000256" key="1">
    <source>
        <dbReference type="ARBA" id="ARBA00001927"/>
    </source>
</evidence>
<dbReference type="Proteomes" id="UP000715441">
    <property type="component" value="Unassembled WGS sequence"/>
</dbReference>
<dbReference type="InterPro" id="IPR001080">
    <property type="entry name" value="3Fe4S_ferredoxin"/>
</dbReference>
<evidence type="ECO:0000313" key="9">
    <source>
        <dbReference type="EMBL" id="NKQ57235.1"/>
    </source>
</evidence>
<evidence type="ECO:0000256" key="2">
    <source>
        <dbReference type="ARBA" id="ARBA00022448"/>
    </source>
</evidence>
<evidence type="ECO:0000256" key="4">
    <source>
        <dbReference type="ARBA" id="ARBA00022982"/>
    </source>
</evidence>
<dbReference type="InterPro" id="IPR051269">
    <property type="entry name" value="Fe-S_cluster_ET"/>
</dbReference>
<keyword evidence="2 8" id="KW-0813">Transport</keyword>